<name>A0A914WAX9_9BILA</name>
<dbReference type="SUPFAM" id="SSF55394">
    <property type="entry name" value="Bactericidal permeability-increasing protein, BPI"/>
    <property type="match status" value="2"/>
</dbReference>
<feature type="compositionally biased region" description="Low complexity" evidence="1">
    <location>
        <begin position="667"/>
        <end position="686"/>
    </location>
</feature>
<feature type="compositionally biased region" description="Polar residues" evidence="1">
    <location>
        <begin position="41"/>
        <end position="53"/>
    </location>
</feature>
<accession>A0A914WAX9</accession>
<dbReference type="InterPro" id="IPR017943">
    <property type="entry name" value="Bactericidal_perm-incr_a/b_dom"/>
</dbReference>
<feature type="region of interest" description="Disordered" evidence="1">
    <location>
        <begin position="580"/>
        <end position="605"/>
    </location>
</feature>
<dbReference type="WBParaSite" id="PSAMB.scaffold349size55390.g4992.t1">
    <property type="protein sequence ID" value="PSAMB.scaffold349size55390.g4992.t1"/>
    <property type="gene ID" value="PSAMB.scaffold349size55390.g4992"/>
</dbReference>
<protein>
    <submittedName>
        <fullName evidence="4">Lipid-binding serum glycoprotein C-terminal domain-containing protein</fullName>
    </submittedName>
</protein>
<dbReference type="Gene3D" id="3.15.10.10">
    <property type="entry name" value="Bactericidal permeability-increasing protein, domain 1"/>
    <property type="match status" value="1"/>
</dbReference>
<evidence type="ECO:0000259" key="2">
    <source>
        <dbReference type="Pfam" id="PF02886"/>
    </source>
</evidence>
<dbReference type="Pfam" id="PF02886">
    <property type="entry name" value="LBP_BPI_CETP_C"/>
    <property type="match status" value="1"/>
</dbReference>
<feature type="compositionally biased region" description="Low complexity" evidence="1">
    <location>
        <begin position="592"/>
        <end position="601"/>
    </location>
</feature>
<dbReference type="InterPro" id="IPR032942">
    <property type="entry name" value="BPI/LBP/Plunc"/>
</dbReference>
<reference evidence="4" key="1">
    <citation type="submission" date="2022-11" db="UniProtKB">
        <authorList>
            <consortium name="WormBaseParasite"/>
        </authorList>
    </citation>
    <scope>IDENTIFICATION</scope>
</reference>
<sequence>MIRDVMHRKIPNNSSKIVLRERIVVFERELVIEGSEEEKSNQPSVNDRSSTANEHFKEPRKRPRADLQNSETKSGMVFRMTRNGVKMCLLEELKLAEKLAVSGDIIKIPDKMYHNDIFVLWTYNLRVINLNFPSDSVDFEIASPNTIKITLSNGIISVAGDYSARGFWIVGTRGKIAIDMKDMTLTFTATLESSPHGTLEIKTAPDQCNQQIRIIDTRIDSKKRFVQDMFERHFRMDVERDIRILVCPNLYKYLDAANSFLAQKMPYVNIFGGAQFDIGLVENPIANSIFVDFPIRGETIIGDKKHEQRFGPKAMNPTFIEQGRMAVIYISNYVFDTLSFQAMKAGLLSDIHLEDEKYGNISDFLRLNCKKSEQCIGSYAPNMSATFDDKTGRLLATATDYPQTSIHDQRATISLNFQFTLQYNRVSTGKMVDVLIFDAAFAIDVIKITIRKTAVLLSSINLCLSQAPGDSYSTAFLLEANPTNNAIKERLSLAGTKISKGDSSSWHVMKKNDGKRPVISADCTFVPPAVSPCVTQNYYQPVQQNYNYNYQNQQASQSGYGCNAPCRPRPACRPRCPCRRPPTCKPPPPPTTTTMPPTTTPKFSAQELRERKAFKKMDRKEFHADKGVAEDDLFALLHPELAKKEKETGVVEEIAEEKKRKTKTCNAQPITTTSAPTSSVAPADSSGSQPQSFGAQPQSYGAQPQQSSYGQSPPAPSSSYGQSPPAPSNSYGQNDGYAMQPPASGGYGGGSYAAPQPAGYGNAAGSGYGYGGYEITTEAPKPVEAFCDFFIIEYPNEFLLLSDATQKKIKSIWQGFTAGSDACSPKEQETKKLLESLTGKDKEEVEFMLSCYPDHSKEVSAAALKAVKQVALEKKAVFRKAAAVV</sequence>
<dbReference type="Gene3D" id="3.15.20.10">
    <property type="entry name" value="Bactericidal permeability-increasing protein, domain 2"/>
    <property type="match status" value="1"/>
</dbReference>
<keyword evidence="3" id="KW-1185">Reference proteome</keyword>
<dbReference type="PANTHER" id="PTHR10504">
    <property type="entry name" value="BACTERICIDAL PERMEABILITY-INCREASING BPI PROTEIN-RELATED"/>
    <property type="match status" value="1"/>
</dbReference>
<evidence type="ECO:0000313" key="3">
    <source>
        <dbReference type="Proteomes" id="UP000887566"/>
    </source>
</evidence>
<dbReference type="GO" id="GO:0005615">
    <property type="term" value="C:extracellular space"/>
    <property type="evidence" value="ECO:0007669"/>
    <property type="project" value="TreeGrafter"/>
</dbReference>
<dbReference type="GO" id="GO:0008289">
    <property type="term" value="F:lipid binding"/>
    <property type="evidence" value="ECO:0007669"/>
    <property type="project" value="InterPro"/>
</dbReference>
<feature type="compositionally biased region" description="Pro residues" evidence="1">
    <location>
        <begin position="580"/>
        <end position="591"/>
    </location>
</feature>
<feature type="compositionally biased region" description="Low complexity" evidence="1">
    <location>
        <begin position="694"/>
        <end position="723"/>
    </location>
</feature>
<evidence type="ECO:0000256" key="1">
    <source>
        <dbReference type="SAM" id="MobiDB-lite"/>
    </source>
</evidence>
<dbReference type="Proteomes" id="UP000887566">
    <property type="component" value="Unplaced"/>
</dbReference>
<dbReference type="AlphaFoldDB" id="A0A914WAX9"/>
<feature type="region of interest" description="Disordered" evidence="1">
    <location>
        <begin position="644"/>
        <end position="742"/>
    </location>
</feature>
<feature type="region of interest" description="Disordered" evidence="1">
    <location>
        <begin position="36"/>
        <end position="73"/>
    </location>
</feature>
<proteinExistence type="predicted"/>
<organism evidence="3 4">
    <name type="scientific">Plectus sambesii</name>
    <dbReference type="NCBI Taxonomy" id="2011161"/>
    <lineage>
        <taxon>Eukaryota</taxon>
        <taxon>Metazoa</taxon>
        <taxon>Ecdysozoa</taxon>
        <taxon>Nematoda</taxon>
        <taxon>Chromadorea</taxon>
        <taxon>Plectida</taxon>
        <taxon>Plectina</taxon>
        <taxon>Plectoidea</taxon>
        <taxon>Plectidae</taxon>
        <taxon>Plectus</taxon>
    </lineage>
</organism>
<dbReference type="InterPro" id="IPR001124">
    <property type="entry name" value="Lipid-bd_serum_glycop_C"/>
</dbReference>
<evidence type="ECO:0000313" key="4">
    <source>
        <dbReference type="WBParaSite" id="PSAMB.scaffold349size55390.g4992.t1"/>
    </source>
</evidence>
<feature type="domain" description="Lipid-binding serum glycoprotein C-terminal" evidence="2">
    <location>
        <begin position="291"/>
        <end position="421"/>
    </location>
</feature>
<dbReference type="PANTHER" id="PTHR10504:SF133">
    <property type="entry name" value="LIPID-BINDING SERUM GLYCOPROTEIN C-TERMINAL DOMAIN-CONTAINING PROTEIN"/>
    <property type="match status" value="1"/>
</dbReference>